<evidence type="ECO:0000313" key="2">
    <source>
        <dbReference type="Proteomes" id="UP000030647"/>
    </source>
</evidence>
<proteinExistence type="predicted"/>
<sequence>MPFLYRAGNGALPRTVRFENRIPLRAAISKNYFSDRR</sequence>
<name>U4TJC7_9LACO</name>
<evidence type="ECO:0000313" key="1">
    <source>
        <dbReference type="EMBL" id="ERL64916.1"/>
    </source>
</evidence>
<gene>
    <name evidence="1" type="ORF">L248_0520</name>
</gene>
<protein>
    <submittedName>
        <fullName evidence="1">Uncharacterized protein</fullName>
    </submittedName>
</protein>
<dbReference type="AlphaFoldDB" id="U4TJC7"/>
<dbReference type="EMBL" id="KI271591">
    <property type="protein sequence ID" value="ERL64916.1"/>
    <property type="molecule type" value="Genomic_DNA"/>
</dbReference>
<organism evidence="1 2">
    <name type="scientific">Schleiferilactobacillus shenzhenensis LY-73</name>
    <dbReference type="NCBI Taxonomy" id="1231336"/>
    <lineage>
        <taxon>Bacteria</taxon>
        <taxon>Bacillati</taxon>
        <taxon>Bacillota</taxon>
        <taxon>Bacilli</taxon>
        <taxon>Lactobacillales</taxon>
        <taxon>Lactobacillaceae</taxon>
        <taxon>Schleiferilactobacillus</taxon>
    </lineage>
</organism>
<accession>U4TJC7</accession>
<dbReference type="STRING" id="1231336.L248_0520"/>
<reference evidence="2" key="1">
    <citation type="journal article" date="2013" name="Genome Announc.">
        <title>Whole-Genome Sequencing of Lactobacillus shenzhenensis Strain LY-73T.</title>
        <authorList>
            <person name="Lin Z."/>
            <person name="Liu Z."/>
            <person name="Yang R."/>
            <person name="Zou Y."/>
            <person name="Wan D."/>
            <person name="Chen J."/>
            <person name="Guo M."/>
            <person name="Zhao J."/>
            <person name="Fang C."/>
            <person name="Yang R."/>
            <person name="Liu F."/>
        </authorList>
    </citation>
    <scope>NUCLEOTIDE SEQUENCE [LARGE SCALE GENOMIC DNA]</scope>
    <source>
        <strain evidence="2">LY-73</strain>
    </source>
</reference>
<dbReference type="HOGENOM" id="CLU_3345191_0_0_9"/>
<dbReference type="Proteomes" id="UP000030647">
    <property type="component" value="Unassembled WGS sequence"/>
</dbReference>
<keyword evidence="2" id="KW-1185">Reference proteome</keyword>